<dbReference type="InterPro" id="IPR020103">
    <property type="entry name" value="PsdUridine_synth_cat_dom_sf"/>
</dbReference>
<feature type="binding site" evidence="4 6">
    <location>
        <position position="114"/>
    </location>
    <ligand>
        <name>substrate</name>
    </ligand>
</feature>
<dbReference type="STRING" id="1678840.ATC1_12341"/>
<evidence type="ECO:0000313" key="9">
    <source>
        <dbReference type="EMBL" id="GAP39805.1"/>
    </source>
</evidence>
<evidence type="ECO:0000256" key="1">
    <source>
        <dbReference type="ARBA" id="ARBA00009375"/>
    </source>
</evidence>
<dbReference type="PANTHER" id="PTHR11142">
    <property type="entry name" value="PSEUDOURIDYLATE SYNTHASE"/>
    <property type="match status" value="1"/>
</dbReference>
<dbReference type="Gene3D" id="3.30.70.660">
    <property type="entry name" value="Pseudouridine synthase I, catalytic domain, C-terminal subdomain"/>
    <property type="match status" value="1"/>
</dbReference>
<keyword evidence="10" id="KW-1185">Reference proteome</keyword>
<protein>
    <recommendedName>
        <fullName evidence="4">tRNA pseudouridine synthase A</fullName>
        <ecNumber evidence="4">5.4.99.12</ecNumber>
    </recommendedName>
    <alternativeName>
        <fullName evidence="4">tRNA pseudouridine(38-40) synthase</fullName>
    </alternativeName>
    <alternativeName>
        <fullName evidence="4">tRNA pseudouridylate synthase I</fullName>
    </alternativeName>
    <alternativeName>
        <fullName evidence="4">tRNA-uridine isomerase I</fullName>
    </alternativeName>
</protein>
<comment type="catalytic activity">
    <reaction evidence="4 7">
        <text>uridine(38/39/40) in tRNA = pseudouridine(38/39/40) in tRNA</text>
        <dbReference type="Rhea" id="RHEA:22376"/>
        <dbReference type="Rhea" id="RHEA-COMP:10085"/>
        <dbReference type="Rhea" id="RHEA-COMP:10087"/>
        <dbReference type="ChEBI" id="CHEBI:65314"/>
        <dbReference type="ChEBI" id="CHEBI:65315"/>
        <dbReference type="EC" id="5.4.99.12"/>
    </reaction>
</comment>
<dbReference type="InterPro" id="IPR020095">
    <property type="entry name" value="PsdUridine_synth_TruA_C"/>
</dbReference>
<dbReference type="Pfam" id="PF01416">
    <property type="entry name" value="PseudoU_synth_1"/>
    <property type="match status" value="2"/>
</dbReference>
<proteinExistence type="inferred from homology"/>
<dbReference type="InterPro" id="IPR020097">
    <property type="entry name" value="PsdUridine_synth_TruA_a/b_dom"/>
</dbReference>
<keyword evidence="3 4" id="KW-0413">Isomerase</keyword>
<keyword evidence="2 4" id="KW-0819">tRNA processing</keyword>
<evidence type="ECO:0000259" key="8">
    <source>
        <dbReference type="Pfam" id="PF01416"/>
    </source>
</evidence>
<dbReference type="GO" id="GO:0031119">
    <property type="term" value="P:tRNA pseudouridine synthesis"/>
    <property type="evidence" value="ECO:0007669"/>
    <property type="project" value="UniProtKB-UniRule"/>
</dbReference>
<dbReference type="InterPro" id="IPR020094">
    <property type="entry name" value="TruA/RsuA/RluB/E/F_N"/>
</dbReference>
<comment type="subunit">
    <text evidence="4">Homodimer.</text>
</comment>
<dbReference type="EC" id="5.4.99.12" evidence="4"/>
<dbReference type="Gene3D" id="3.30.70.580">
    <property type="entry name" value="Pseudouridine synthase I, catalytic domain, N-terminal subdomain"/>
    <property type="match status" value="1"/>
</dbReference>
<comment type="caution">
    <text evidence="4">Lacks conserved residue(s) required for the propagation of feature annotation.</text>
</comment>
<evidence type="ECO:0000256" key="3">
    <source>
        <dbReference type="ARBA" id="ARBA00023235"/>
    </source>
</evidence>
<dbReference type="PATRIC" id="fig|1678840.3.peg.902"/>
<sequence length="250" mass="28786">MADDSVRYKFTVSYDGTLYWGFQRQKGHPTIQEELEKALAKLGWEESSIIGAGRTDSGVHADGQVFTAKLRWNHSLTSLIAAINWHLPADIAVTGIEPVPDTFHARFDARSRSYHYYVYHDEIRDPLKDRYFWRVWPVLDLKMLNRAAAELLGEHDFRSFGSPPRKGGRTVRTVMKSCWYEISATERVFEVEANAFLYRMVRRMVFLQIQTAAGWMSWDSWKNAIWNAEDAKPGIAPANGLRLHAVSYEP</sequence>
<name>A0A0K8PCC7_9CHLR</name>
<dbReference type="AlphaFoldDB" id="A0A0K8PCC7"/>
<evidence type="ECO:0000256" key="2">
    <source>
        <dbReference type="ARBA" id="ARBA00022694"/>
    </source>
</evidence>
<dbReference type="PIRSF" id="PIRSF001430">
    <property type="entry name" value="tRNA_psdUrid_synth"/>
    <property type="match status" value="1"/>
</dbReference>
<feature type="domain" description="Pseudouridine synthase I TruA alpha/beta" evidence="8">
    <location>
        <begin position="12"/>
        <end position="108"/>
    </location>
</feature>
<dbReference type="Proteomes" id="UP000053370">
    <property type="component" value="Unassembled WGS sequence"/>
</dbReference>
<evidence type="ECO:0000256" key="4">
    <source>
        <dbReference type="HAMAP-Rule" id="MF_00171"/>
    </source>
</evidence>
<feature type="active site" description="Nucleophile" evidence="4 5">
    <location>
        <position position="56"/>
    </location>
</feature>
<comment type="function">
    <text evidence="4">Formation of pseudouridine at positions 38, 39 and 40 in the anticodon stem and loop of transfer RNAs.</text>
</comment>
<dbReference type="EMBL" id="DF968180">
    <property type="protein sequence ID" value="GAP39805.1"/>
    <property type="molecule type" value="Genomic_DNA"/>
</dbReference>
<evidence type="ECO:0000256" key="7">
    <source>
        <dbReference type="RuleBase" id="RU003792"/>
    </source>
</evidence>
<dbReference type="GO" id="GO:0160147">
    <property type="term" value="F:tRNA pseudouridine(38-40) synthase activity"/>
    <property type="evidence" value="ECO:0007669"/>
    <property type="project" value="UniProtKB-EC"/>
</dbReference>
<evidence type="ECO:0000256" key="6">
    <source>
        <dbReference type="PIRSR" id="PIRSR001430-2"/>
    </source>
</evidence>
<gene>
    <name evidence="4" type="primary">truA</name>
    <name evidence="9" type="ORF">ATC1_12341</name>
</gene>
<dbReference type="InterPro" id="IPR001406">
    <property type="entry name" value="PsdUridine_synth_TruA"/>
</dbReference>
<evidence type="ECO:0000313" key="10">
    <source>
        <dbReference type="Proteomes" id="UP000053370"/>
    </source>
</evidence>
<dbReference type="RefSeq" id="WP_172667706.1">
    <property type="nucleotide sequence ID" value="NZ_DF968180.1"/>
</dbReference>
<evidence type="ECO:0000256" key="5">
    <source>
        <dbReference type="PIRSR" id="PIRSR001430-1"/>
    </source>
</evidence>
<reference evidence="9" key="1">
    <citation type="journal article" date="2015" name="Genome Announc.">
        <title>Draft Genome Sequence of Anaerolineae Strain TC1, a Novel Isolate from a Methanogenic Wastewater Treatment System.</title>
        <authorList>
            <person name="Matsuura N."/>
            <person name="Tourlousse D.M."/>
            <person name="Sun L."/>
            <person name="Toyonaga M."/>
            <person name="Kuroda K."/>
            <person name="Ohashi A."/>
            <person name="Cruz R."/>
            <person name="Yamaguchi T."/>
            <person name="Sekiguchi Y."/>
        </authorList>
    </citation>
    <scope>NUCLEOTIDE SEQUENCE [LARGE SCALE GENOMIC DNA]</scope>
    <source>
        <strain evidence="9">TC1</strain>
    </source>
</reference>
<dbReference type="HAMAP" id="MF_00171">
    <property type="entry name" value="TruA"/>
    <property type="match status" value="1"/>
</dbReference>
<dbReference type="GO" id="GO:0003723">
    <property type="term" value="F:RNA binding"/>
    <property type="evidence" value="ECO:0007669"/>
    <property type="project" value="InterPro"/>
</dbReference>
<dbReference type="FunFam" id="3.30.70.580:FF:000001">
    <property type="entry name" value="tRNA pseudouridine synthase A"/>
    <property type="match status" value="1"/>
</dbReference>
<dbReference type="NCBIfam" id="TIGR00071">
    <property type="entry name" value="hisT_truA"/>
    <property type="match status" value="1"/>
</dbReference>
<feature type="domain" description="Pseudouridine synthase I TruA alpha/beta" evidence="8">
    <location>
        <begin position="147"/>
        <end position="249"/>
    </location>
</feature>
<dbReference type="PANTHER" id="PTHR11142:SF0">
    <property type="entry name" value="TRNA PSEUDOURIDINE SYNTHASE-LIKE 1"/>
    <property type="match status" value="1"/>
</dbReference>
<organism evidence="9">
    <name type="scientific">Flexilinea flocculi</name>
    <dbReference type="NCBI Taxonomy" id="1678840"/>
    <lineage>
        <taxon>Bacteria</taxon>
        <taxon>Bacillati</taxon>
        <taxon>Chloroflexota</taxon>
        <taxon>Anaerolineae</taxon>
        <taxon>Anaerolineales</taxon>
        <taxon>Anaerolineaceae</taxon>
        <taxon>Flexilinea</taxon>
    </lineage>
</organism>
<dbReference type="SUPFAM" id="SSF55120">
    <property type="entry name" value="Pseudouridine synthase"/>
    <property type="match status" value="1"/>
</dbReference>
<comment type="similarity">
    <text evidence="1 4 7">Belongs to the tRNA pseudouridine synthase TruA family.</text>
</comment>
<accession>A0A0K8PCC7</accession>
<dbReference type="CDD" id="cd02570">
    <property type="entry name" value="PseudoU_synth_EcTruA"/>
    <property type="match status" value="1"/>
</dbReference>